<dbReference type="EMBL" id="JAIWYP010000007">
    <property type="protein sequence ID" value="KAH3799472.1"/>
    <property type="molecule type" value="Genomic_DNA"/>
</dbReference>
<name>A0A9D4FP81_DREPO</name>
<gene>
    <name evidence="1" type="ORF">DPMN_153080</name>
</gene>
<dbReference type="AlphaFoldDB" id="A0A9D4FP81"/>
<reference evidence="1" key="1">
    <citation type="journal article" date="2019" name="bioRxiv">
        <title>The Genome of the Zebra Mussel, Dreissena polymorpha: A Resource for Invasive Species Research.</title>
        <authorList>
            <person name="McCartney M.A."/>
            <person name="Auch B."/>
            <person name="Kono T."/>
            <person name="Mallez S."/>
            <person name="Zhang Y."/>
            <person name="Obille A."/>
            <person name="Becker A."/>
            <person name="Abrahante J.E."/>
            <person name="Garbe J."/>
            <person name="Badalamenti J.P."/>
            <person name="Herman A."/>
            <person name="Mangelson H."/>
            <person name="Liachko I."/>
            <person name="Sullivan S."/>
            <person name="Sone E.D."/>
            <person name="Koren S."/>
            <person name="Silverstein K.A.T."/>
            <person name="Beckman K.B."/>
            <person name="Gohl D.M."/>
        </authorList>
    </citation>
    <scope>NUCLEOTIDE SEQUENCE</scope>
    <source>
        <strain evidence="1">Duluth1</strain>
        <tissue evidence="1">Whole animal</tissue>
    </source>
</reference>
<organism evidence="1 2">
    <name type="scientific">Dreissena polymorpha</name>
    <name type="common">Zebra mussel</name>
    <name type="synonym">Mytilus polymorpha</name>
    <dbReference type="NCBI Taxonomy" id="45954"/>
    <lineage>
        <taxon>Eukaryota</taxon>
        <taxon>Metazoa</taxon>
        <taxon>Spiralia</taxon>
        <taxon>Lophotrochozoa</taxon>
        <taxon>Mollusca</taxon>
        <taxon>Bivalvia</taxon>
        <taxon>Autobranchia</taxon>
        <taxon>Heteroconchia</taxon>
        <taxon>Euheterodonta</taxon>
        <taxon>Imparidentia</taxon>
        <taxon>Neoheterodontei</taxon>
        <taxon>Myida</taxon>
        <taxon>Dreissenoidea</taxon>
        <taxon>Dreissenidae</taxon>
        <taxon>Dreissena</taxon>
    </lineage>
</organism>
<accession>A0A9D4FP81</accession>
<dbReference type="Proteomes" id="UP000828390">
    <property type="component" value="Unassembled WGS sequence"/>
</dbReference>
<protein>
    <submittedName>
        <fullName evidence="1">Uncharacterized protein</fullName>
    </submittedName>
</protein>
<evidence type="ECO:0000313" key="2">
    <source>
        <dbReference type="Proteomes" id="UP000828390"/>
    </source>
</evidence>
<reference evidence="1" key="2">
    <citation type="submission" date="2020-11" db="EMBL/GenBank/DDBJ databases">
        <authorList>
            <person name="McCartney M.A."/>
            <person name="Auch B."/>
            <person name="Kono T."/>
            <person name="Mallez S."/>
            <person name="Becker A."/>
            <person name="Gohl D.M."/>
            <person name="Silverstein K.A.T."/>
            <person name="Koren S."/>
            <person name="Bechman K.B."/>
            <person name="Herman A."/>
            <person name="Abrahante J.E."/>
            <person name="Garbe J."/>
        </authorList>
    </citation>
    <scope>NUCLEOTIDE SEQUENCE</scope>
    <source>
        <strain evidence="1">Duluth1</strain>
        <tissue evidence="1">Whole animal</tissue>
    </source>
</reference>
<keyword evidence="2" id="KW-1185">Reference proteome</keyword>
<comment type="caution">
    <text evidence="1">The sequence shown here is derived from an EMBL/GenBank/DDBJ whole genome shotgun (WGS) entry which is preliminary data.</text>
</comment>
<sequence length="230" mass="25906">MFELGLDIIWKQLLTKFVNPMTQSQPPVNRLTPSQPPVNPLSNLLTPSQPPVNLLTPSQPPGIEHNMSKIQVNSLMPSQPPVNPLTPSQPPGIEHKMSKIQVNPLNMSTIHMSPRCIFYPGSTPGLVMELCKVEIDRIVRRDVQYLLEVNRCRNEEVNFQGSMARMDGQTDGQTAEITTIFPRFSKSNMSKIQVQSPVHSPVIEHKMSKIQVHSPGLEHNMFKIQDHPLE</sequence>
<evidence type="ECO:0000313" key="1">
    <source>
        <dbReference type="EMBL" id="KAH3799472.1"/>
    </source>
</evidence>
<proteinExistence type="predicted"/>